<dbReference type="InterPro" id="IPR010982">
    <property type="entry name" value="Lambda_DNA-bd_dom_sf"/>
</dbReference>
<organism evidence="3 4">
    <name type="scientific">Paraburkholderia saeva</name>
    <dbReference type="NCBI Taxonomy" id="2777537"/>
    <lineage>
        <taxon>Bacteria</taxon>
        <taxon>Pseudomonadati</taxon>
        <taxon>Pseudomonadota</taxon>
        <taxon>Betaproteobacteria</taxon>
        <taxon>Burkholderiales</taxon>
        <taxon>Burkholderiaceae</taxon>
        <taxon>Paraburkholderia</taxon>
    </lineage>
</organism>
<dbReference type="Pfam" id="PF01381">
    <property type="entry name" value="HTH_3"/>
    <property type="match status" value="1"/>
</dbReference>
<protein>
    <recommendedName>
        <fullName evidence="2">HTH cro/C1-type domain-containing protein</fullName>
    </recommendedName>
</protein>
<feature type="region of interest" description="Disordered" evidence="1">
    <location>
        <begin position="158"/>
        <end position="194"/>
    </location>
</feature>
<dbReference type="CDD" id="cd00093">
    <property type="entry name" value="HTH_XRE"/>
    <property type="match status" value="1"/>
</dbReference>
<sequence length="194" mass="21674">MLSNLGYFDKQQTRPSRRTCLTMLGNIPSMKTKPTKLIVAENILRLMEAAPPPRNTQLGLSKKAGVAQSSIGRLIRAEVEARLDLLEDVARALGVTVGDLTTERDASYIDYNRKQYAALSTPDKEKVESFIAFVIESSAKGAKRDTLEFTQIGRLTEDEMKGESAVGNERLNQQTLTANETKDQTVPRRHQKRH</sequence>
<name>A0A9N8X3Y3_9BURK</name>
<evidence type="ECO:0000256" key="1">
    <source>
        <dbReference type="SAM" id="MobiDB-lite"/>
    </source>
</evidence>
<feature type="domain" description="HTH cro/C1-type" evidence="2">
    <location>
        <begin position="56"/>
        <end position="100"/>
    </location>
</feature>
<dbReference type="SUPFAM" id="SSF47413">
    <property type="entry name" value="lambda repressor-like DNA-binding domains"/>
    <property type="match status" value="1"/>
</dbReference>
<dbReference type="Gene3D" id="1.10.260.40">
    <property type="entry name" value="lambda repressor-like DNA-binding domains"/>
    <property type="match status" value="1"/>
</dbReference>
<feature type="compositionally biased region" description="Polar residues" evidence="1">
    <location>
        <begin position="170"/>
        <end position="179"/>
    </location>
</feature>
<accession>A0A9N8X3Y3</accession>
<evidence type="ECO:0000313" key="3">
    <source>
        <dbReference type="EMBL" id="CAG4906279.1"/>
    </source>
</evidence>
<proteinExistence type="predicted"/>
<dbReference type="SMART" id="SM00530">
    <property type="entry name" value="HTH_XRE"/>
    <property type="match status" value="1"/>
</dbReference>
<comment type="caution">
    <text evidence="3">The sequence shown here is derived from an EMBL/GenBank/DDBJ whole genome shotgun (WGS) entry which is preliminary data.</text>
</comment>
<dbReference type="Proteomes" id="UP000789704">
    <property type="component" value="Unassembled WGS sequence"/>
</dbReference>
<keyword evidence="4" id="KW-1185">Reference proteome</keyword>
<evidence type="ECO:0000259" key="2">
    <source>
        <dbReference type="PROSITE" id="PS50943"/>
    </source>
</evidence>
<dbReference type="EMBL" id="CAJQZC010000006">
    <property type="protein sequence ID" value="CAG4906279.1"/>
    <property type="molecule type" value="Genomic_DNA"/>
</dbReference>
<dbReference type="RefSeq" id="WP_228879348.1">
    <property type="nucleotide sequence ID" value="NZ_CAJQZC010000006.1"/>
</dbReference>
<gene>
    <name evidence="3" type="ORF">LMG31841_03542</name>
</gene>
<reference evidence="3" key="1">
    <citation type="submission" date="2021-04" db="EMBL/GenBank/DDBJ databases">
        <authorList>
            <person name="Vanwijnsberghe S."/>
        </authorList>
    </citation>
    <scope>NUCLEOTIDE SEQUENCE</scope>
    <source>
        <strain evidence="3">LMG 31841</strain>
    </source>
</reference>
<dbReference type="PROSITE" id="PS50943">
    <property type="entry name" value="HTH_CROC1"/>
    <property type="match status" value="1"/>
</dbReference>
<dbReference type="GO" id="GO:0003677">
    <property type="term" value="F:DNA binding"/>
    <property type="evidence" value="ECO:0007669"/>
    <property type="project" value="InterPro"/>
</dbReference>
<dbReference type="InterPro" id="IPR001387">
    <property type="entry name" value="Cro/C1-type_HTH"/>
</dbReference>
<dbReference type="AlphaFoldDB" id="A0A9N8X3Y3"/>
<evidence type="ECO:0000313" key="4">
    <source>
        <dbReference type="Proteomes" id="UP000789704"/>
    </source>
</evidence>